<evidence type="ECO:0000256" key="7">
    <source>
        <dbReference type="ARBA" id="ARBA00023284"/>
    </source>
</evidence>
<evidence type="ECO:0000313" key="14">
    <source>
        <dbReference type="Proteomes" id="UP000037822"/>
    </source>
</evidence>
<dbReference type="Gene3D" id="3.40.30.10">
    <property type="entry name" value="Glutaredoxin"/>
    <property type="match status" value="1"/>
</dbReference>
<dbReference type="Pfam" id="PF00578">
    <property type="entry name" value="AhpC-TSA"/>
    <property type="match status" value="1"/>
</dbReference>
<proteinExistence type="inferred from homology"/>
<protein>
    <recommendedName>
        <fullName evidence="2">thioredoxin-dependent peroxiredoxin</fullName>
        <ecNumber evidence="2">1.11.1.24</ecNumber>
    </recommendedName>
    <alternativeName>
        <fullName evidence="8">Thioredoxin peroxidase</fullName>
    </alternativeName>
    <alternativeName>
        <fullName evidence="10">Thioredoxin-dependent peroxiredoxin Bcp</fullName>
    </alternativeName>
</protein>
<dbReference type="EMBL" id="LGSZ01000032">
    <property type="protein sequence ID" value="KPH81109.1"/>
    <property type="molecule type" value="Genomic_DNA"/>
</dbReference>
<dbReference type="Proteomes" id="UP000037822">
    <property type="component" value="Unassembled WGS sequence"/>
</dbReference>
<evidence type="ECO:0000313" key="13">
    <source>
        <dbReference type="EMBL" id="KPH81109.1"/>
    </source>
</evidence>
<name>A0A0N1N309_9HYPH</name>
<dbReference type="PANTHER" id="PTHR42801">
    <property type="entry name" value="THIOREDOXIN-DEPENDENT PEROXIDE REDUCTASE"/>
    <property type="match status" value="1"/>
</dbReference>
<comment type="catalytic activity">
    <reaction evidence="11">
        <text>a hydroperoxide + [thioredoxin]-dithiol = an alcohol + [thioredoxin]-disulfide + H2O</text>
        <dbReference type="Rhea" id="RHEA:62620"/>
        <dbReference type="Rhea" id="RHEA-COMP:10698"/>
        <dbReference type="Rhea" id="RHEA-COMP:10700"/>
        <dbReference type="ChEBI" id="CHEBI:15377"/>
        <dbReference type="ChEBI" id="CHEBI:29950"/>
        <dbReference type="ChEBI" id="CHEBI:30879"/>
        <dbReference type="ChEBI" id="CHEBI:35924"/>
        <dbReference type="ChEBI" id="CHEBI:50058"/>
        <dbReference type="EC" id="1.11.1.24"/>
    </reaction>
</comment>
<dbReference type="InterPro" id="IPR036249">
    <property type="entry name" value="Thioredoxin-like_sf"/>
</dbReference>
<dbReference type="GO" id="GO:0045454">
    <property type="term" value="P:cell redox homeostasis"/>
    <property type="evidence" value="ECO:0007669"/>
    <property type="project" value="TreeGrafter"/>
</dbReference>
<evidence type="ECO:0000259" key="12">
    <source>
        <dbReference type="PROSITE" id="PS51352"/>
    </source>
</evidence>
<sequence length="219" mass="23462">MSLQEQLDAYRTQFEAKAPAEALAIVRKATSDLVATGQAERALGVGSKAPRFELSGSSGAVVKSSEQQAAGPVVISFYRGIWCPYCNLDLKALQATLPEITGTGASLVAISPQSVANGRKTVEDLGLSFPVLSDPNNEIADLFGIRHRLPDELAGLYTNFGVNLPVINGESSWTLPMPARFVVDRSGVIRYAEVSGDYTKRPDPSVLLPILRDLASRSE</sequence>
<gene>
    <name evidence="13" type="ORF">AE618_09960</name>
</gene>
<dbReference type="GO" id="GO:0005737">
    <property type="term" value="C:cytoplasm"/>
    <property type="evidence" value="ECO:0007669"/>
    <property type="project" value="TreeGrafter"/>
</dbReference>
<dbReference type="GO" id="GO:0008379">
    <property type="term" value="F:thioredoxin peroxidase activity"/>
    <property type="evidence" value="ECO:0007669"/>
    <property type="project" value="TreeGrafter"/>
</dbReference>
<dbReference type="SUPFAM" id="SSF52833">
    <property type="entry name" value="Thioredoxin-like"/>
    <property type="match status" value="1"/>
</dbReference>
<evidence type="ECO:0000256" key="9">
    <source>
        <dbReference type="ARBA" id="ARBA00038489"/>
    </source>
</evidence>
<accession>A0A0N1N309</accession>
<organism evidence="13 14">
    <name type="scientific">Bosea vaviloviae</name>
    <dbReference type="NCBI Taxonomy" id="1526658"/>
    <lineage>
        <taxon>Bacteria</taxon>
        <taxon>Pseudomonadati</taxon>
        <taxon>Pseudomonadota</taxon>
        <taxon>Alphaproteobacteria</taxon>
        <taxon>Hyphomicrobiales</taxon>
        <taxon>Boseaceae</taxon>
        <taxon>Bosea</taxon>
    </lineage>
</organism>
<dbReference type="PANTHER" id="PTHR42801:SF7">
    <property type="entry name" value="SLL1159 PROTEIN"/>
    <property type="match status" value="1"/>
</dbReference>
<evidence type="ECO:0000256" key="2">
    <source>
        <dbReference type="ARBA" id="ARBA00013017"/>
    </source>
</evidence>
<comment type="caution">
    <text evidence="13">The sequence shown here is derived from an EMBL/GenBank/DDBJ whole genome shotgun (WGS) entry which is preliminary data.</text>
</comment>
<keyword evidence="6" id="KW-1015">Disulfide bond</keyword>
<evidence type="ECO:0000256" key="1">
    <source>
        <dbReference type="ARBA" id="ARBA00003330"/>
    </source>
</evidence>
<dbReference type="PATRIC" id="fig|1526658.3.peg.655"/>
<dbReference type="RefSeq" id="WP_054209054.1">
    <property type="nucleotide sequence ID" value="NZ_LGSZ01000032.1"/>
</dbReference>
<dbReference type="PROSITE" id="PS51352">
    <property type="entry name" value="THIOREDOXIN_2"/>
    <property type="match status" value="1"/>
</dbReference>
<evidence type="ECO:0000256" key="11">
    <source>
        <dbReference type="ARBA" id="ARBA00049091"/>
    </source>
</evidence>
<dbReference type="CDD" id="cd02970">
    <property type="entry name" value="PRX_like2"/>
    <property type="match status" value="1"/>
</dbReference>
<dbReference type="InterPro" id="IPR013766">
    <property type="entry name" value="Thioredoxin_domain"/>
</dbReference>
<reference evidence="13 14" key="1">
    <citation type="submission" date="2015-07" db="EMBL/GenBank/DDBJ databases">
        <title>Whole genome sequencing of Bosea vaviloviae isolated from cave pool.</title>
        <authorList>
            <person name="Tan N.E.H."/>
            <person name="Lee Y.P."/>
            <person name="Gan H.M."/>
            <person name="Barton H."/>
            <person name="Savka M.A."/>
        </authorList>
    </citation>
    <scope>NUCLEOTIDE SEQUENCE [LARGE SCALE GENOMIC DNA]</scope>
    <source>
        <strain evidence="13 14">SD260</strain>
    </source>
</reference>
<keyword evidence="3" id="KW-0575">Peroxidase</keyword>
<keyword evidence="7" id="KW-0676">Redox-active center</keyword>
<comment type="function">
    <text evidence="1">Thiol-specific peroxidase that catalyzes the reduction of hydrogen peroxide and organic hydroperoxides to water and alcohols, respectively. Plays a role in cell protection against oxidative stress by detoxifying peroxides and as sensor of hydrogen peroxide-mediated signaling events.</text>
</comment>
<dbReference type="AlphaFoldDB" id="A0A0N1N309"/>
<evidence type="ECO:0000256" key="6">
    <source>
        <dbReference type="ARBA" id="ARBA00023157"/>
    </source>
</evidence>
<dbReference type="EC" id="1.11.1.24" evidence="2"/>
<keyword evidence="5" id="KW-0560">Oxidoreductase</keyword>
<evidence type="ECO:0000256" key="5">
    <source>
        <dbReference type="ARBA" id="ARBA00023002"/>
    </source>
</evidence>
<dbReference type="InterPro" id="IPR000866">
    <property type="entry name" value="AhpC/TSA"/>
</dbReference>
<comment type="similarity">
    <text evidence="9">Belongs to the peroxiredoxin family. BCP/PrxQ subfamily.</text>
</comment>
<evidence type="ECO:0000256" key="4">
    <source>
        <dbReference type="ARBA" id="ARBA00022862"/>
    </source>
</evidence>
<evidence type="ECO:0000256" key="10">
    <source>
        <dbReference type="ARBA" id="ARBA00042639"/>
    </source>
</evidence>
<keyword evidence="4" id="KW-0049">Antioxidant</keyword>
<feature type="domain" description="Thioredoxin" evidence="12">
    <location>
        <begin position="43"/>
        <end position="216"/>
    </location>
</feature>
<dbReference type="InterPro" id="IPR050924">
    <property type="entry name" value="Peroxiredoxin_BCP/PrxQ"/>
</dbReference>
<dbReference type="OrthoDB" id="9809746at2"/>
<keyword evidence="14" id="KW-1185">Reference proteome</keyword>
<dbReference type="GO" id="GO:0034599">
    <property type="term" value="P:cellular response to oxidative stress"/>
    <property type="evidence" value="ECO:0007669"/>
    <property type="project" value="TreeGrafter"/>
</dbReference>
<evidence type="ECO:0000256" key="8">
    <source>
        <dbReference type="ARBA" id="ARBA00032824"/>
    </source>
</evidence>
<evidence type="ECO:0000256" key="3">
    <source>
        <dbReference type="ARBA" id="ARBA00022559"/>
    </source>
</evidence>